<evidence type="ECO:0000313" key="6">
    <source>
        <dbReference type="Proteomes" id="UP000198634"/>
    </source>
</evidence>
<dbReference type="PANTHER" id="PTHR30570:SF1">
    <property type="entry name" value="PHOSPHATE-BINDING PROTEIN PSTS"/>
    <property type="match status" value="1"/>
</dbReference>
<dbReference type="InterPro" id="IPR024370">
    <property type="entry name" value="PBP_domain"/>
</dbReference>
<dbReference type="SUPFAM" id="SSF103088">
    <property type="entry name" value="OmpA-like"/>
    <property type="match status" value="1"/>
</dbReference>
<evidence type="ECO:0000256" key="2">
    <source>
        <dbReference type="PROSITE-ProRule" id="PRU00473"/>
    </source>
</evidence>
<dbReference type="PROSITE" id="PS51123">
    <property type="entry name" value="OMPA_2"/>
    <property type="match status" value="1"/>
</dbReference>
<name>A0A1H9JMT2_9RHOB</name>
<evidence type="ECO:0000259" key="4">
    <source>
        <dbReference type="PROSITE" id="PS51123"/>
    </source>
</evidence>
<dbReference type="InterPro" id="IPR036737">
    <property type="entry name" value="OmpA-like_sf"/>
</dbReference>
<feature type="signal peptide" evidence="3">
    <location>
        <begin position="1"/>
        <end position="23"/>
    </location>
</feature>
<protein>
    <submittedName>
        <fullName evidence="5">Phosphate ABC transporter substrate-binding protein, PhoT family</fullName>
    </submittedName>
</protein>
<gene>
    <name evidence="5" type="ORF">SAMN04488092_11591</name>
</gene>
<dbReference type="STRING" id="657014.SAMN04488092_11591"/>
<dbReference type="Pfam" id="PF12849">
    <property type="entry name" value="PBP_like_2"/>
    <property type="match status" value="1"/>
</dbReference>
<proteinExistence type="predicted"/>
<dbReference type="Proteomes" id="UP000198634">
    <property type="component" value="Unassembled WGS sequence"/>
</dbReference>
<dbReference type="Gene3D" id="3.30.1330.60">
    <property type="entry name" value="OmpA-like domain"/>
    <property type="match status" value="1"/>
</dbReference>
<evidence type="ECO:0000313" key="5">
    <source>
        <dbReference type="EMBL" id="SEQ88136.1"/>
    </source>
</evidence>
<dbReference type="InterPro" id="IPR050811">
    <property type="entry name" value="Phosphate_ABC_transporter"/>
</dbReference>
<dbReference type="CDD" id="cd07185">
    <property type="entry name" value="OmpA_C-like"/>
    <property type="match status" value="1"/>
</dbReference>
<accession>A0A1H9JMT2</accession>
<dbReference type="AlphaFoldDB" id="A0A1H9JMT2"/>
<keyword evidence="2" id="KW-0472">Membrane</keyword>
<dbReference type="RefSeq" id="WP_090270936.1">
    <property type="nucleotide sequence ID" value="NZ_FOEP01000015.1"/>
</dbReference>
<dbReference type="OrthoDB" id="9790048at2"/>
<keyword evidence="1 3" id="KW-0732">Signal</keyword>
<keyword evidence="6" id="KW-1185">Reference proteome</keyword>
<organism evidence="5 6">
    <name type="scientific">Thalassovita taeanensis</name>
    <dbReference type="NCBI Taxonomy" id="657014"/>
    <lineage>
        <taxon>Bacteria</taxon>
        <taxon>Pseudomonadati</taxon>
        <taxon>Pseudomonadota</taxon>
        <taxon>Alphaproteobacteria</taxon>
        <taxon>Rhodobacterales</taxon>
        <taxon>Roseobacteraceae</taxon>
        <taxon>Thalassovita</taxon>
    </lineage>
</organism>
<dbReference type="InterPro" id="IPR006665">
    <property type="entry name" value="OmpA-like"/>
</dbReference>
<feature type="chain" id="PRO_5009301015" evidence="3">
    <location>
        <begin position="24"/>
        <end position="519"/>
    </location>
</feature>
<dbReference type="GO" id="GO:0016020">
    <property type="term" value="C:membrane"/>
    <property type="evidence" value="ECO:0007669"/>
    <property type="project" value="UniProtKB-UniRule"/>
</dbReference>
<reference evidence="5 6" key="1">
    <citation type="submission" date="2016-10" db="EMBL/GenBank/DDBJ databases">
        <authorList>
            <person name="de Groot N.N."/>
        </authorList>
    </citation>
    <scope>NUCLEOTIDE SEQUENCE [LARGE SCALE GENOMIC DNA]</scope>
    <source>
        <strain evidence="5 6">DSM 22007</strain>
    </source>
</reference>
<sequence>MATVRAAVFAALFLLGFSVPVWAQDVTLISQDETVEISGTLLGFDGEYYRLDTIYGELTVDGSGVKCEGPGCPSLEDYVAELSISGAASMGEVLLPALIEVFAQKSGHALTREVKDDSHSEFILTDRVTQKVTARFHIRKSNTDEGFADLLANEADLVMSLREVRENEAWLAREAGLGNLRAAGRSRVLALDALVPILSPGNPLDRISTPDLAQVFSGDISNWAQLGGPDAPITVHVRDSKAGLGQAVEDRLLGPVGKAITADSVRHLSDQALADAVVADPFGIGLASVTEIGNAKPVALSGRCGFALGAERKTIKTEDYPLTAPMFLYLPARRLPKVAREFLSFTRSESAQLVIRRAGFTDQGVEEISINDQGDRFANAIARSGDEIGLAELQRMVQVLGEMRRLTTTFRFETGSARLDAQSRSNVAQLAQALESGAYDTRRLLFVGFSDGEGPASANQAIALRRAEAVREAVTKAAETANFERLDMQVDAFGEAMPMACDDSAWGRQVNRRVEVWLR</sequence>
<dbReference type="EMBL" id="FOEP01000015">
    <property type="protein sequence ID" value="SEQ88136.1"/>
    <property type="molecule type" value="Genomic_DNA"/>
</dbReference>
<dbReference type="Pfam" id="PF00691">
    <property type="entry name" value="OmpA"/>
    <property type="match status" value="1"/>
</dbReference>
<dbReference type="SUPFAM" id="SSF53850">
    <property type="entry name" value="Periplasmic binding protein-like II"/>
    <property type="match status" value="1"/>
</dbReference>
<dbReference type="Gene3D" id="3.40.190.10">
    <property type="entry name" value="Periplasmic binding protein-like II"/>
    <property type="match status" value="2"/>
</dbReference>
<feature type="domain" description="OmpA-like" evidence="4">
    <location>
        <begin position="399"/>
        <end position="519"/>
    </location>
</feature>
<evidence type="ECO:0000256" key="3">
    <source>
        <dbReference type="SAM" id="SignalP"/>
    </source>
</evidence>
<evidence type="ECO:0000256" key="1">
    <source>
        <dbReference type="ARBA" id="ARBA00022729"/>
    </source>
</evidence>
<dbReference type="PANTHER" id="PTHR30570">
    <property type="entry name" value="PERIPLASMIC PHOSPHATE BINDING COMPONENT OF PHOSPHATE ABC TRANSPORTER"/>
    <property type="match status" value="1"/>
</dbReference>